<dbReference type="Proteomes" id="UP000464178">
    <property type="component" value="Chromosome"/>
</dbReference>
<organism evidence="3 4">
    <name type="scientific">Gemmata massiliana</name>
    <dbReference type="NCBI Taxonomy" id="1210884"/>
    <lineage>
        <taxon>Bacteria</taxon>
        <taxon>Pseudomonadati</taxon>
        <taxon>Planctomycetota</taxon>
        <taxon>Planctomycetia</taxon>
        <taxon>Gemmatales</taxon>
        <taxon>Gemmataceae</taxon>
        <taxon>Gemmata</taxon>
    </lineage>
</organism>
<proteinExistence type="predicted"/>
<dbReference type="RefSeq" id="WP_162670754.1">
    <property type="nucleotide sequence ID" value="NZ_LR593886.1"/>
</dbReference>
<keyword evidence="1" id="KW-1133">Transmembrane helix</keyword>
<keyword evidence="1" id="KW-0812">Transmembrane</keyword>
<dbReference type="InterPro" id="IPR027383">
    <property type="entry name" value="Znf_put"/>
</dbReference>
<dbReference type="AlphaFoldDB" id="A0A6P2D653"/>
<reference evidence="3 4" key="1">
    <citation type="submission" date="2019-05" db="EMBL/GenBank/DDBJ databases">
        <authorList>
            <consortium name="Science for Life Laboratories"/>
        </authorList>
    </citation>
    <scope>NUCLEOTIDE SEQUENCE [LARGE SCALE GENOMIC DNA]</scope>
    <source>
        <strain evidence="3">Soil9</strain>
    </source>
</reference>
<gene>
    <name evidence="3" type="ORF">SOIL9_12410</name>
</gene>
<evidence type="ECO:0000313" key="4">
    <source>
        <dbReference type="Proteomes" id="UP000464178"/>
    </source>
</evidence>
<name>A0A6P2D653_9BACT</name>
<keyword evidence="4" id="KW-1185">Reference proteome</keyword>
<evidence type="ECO:0000259" key="2">
    <source>
        <dbReference type="Pfam" id="PF13490"/>
    </source>
</evidence>
<accession>A0A6P2D653</accession>
<keyword evidence="1" id="KW-0472">Membrane</keyword>
<sequence>MDCRDVQRLLHSYADGELDLVHLLRIEEHLAECPECADREQSVRALRETLAGAALYHRAPDSLRARLGFTPVPESVPAPLVRRQRRTPALLVATVAGIVLVVVATLTAVVVWKRPDNSAEDRFAELVVAGHVRSLQVDHVTDVISSDQHTVKPWFRGKLDFSPQVPDFSTSGFVLSGGRLDYLTDRPVAAIVYHRRQHVINVWTWPGANGDERPVRPLKQHGFNLRTWERAGMVYWVISDLNAQELDEFVQLLRESTAPAMP</sequence>
<protein>
    <recommendedName>
        <fullName evidence="2">Putative zinc-finger domain-containing protein</fullName>
    </recommendedName>
</protein>
<evidence type="ECO:0000313" key="3">
    <source>
        <dbReference type="EMBL" id="VTR96473.1"/>
    </source>
</evidence>
<dbReference type="Pfam" id="PF13490">
    <property type="entry name" value="zf-HC2"/>
    <property type="match status" value="1"/>
</dbReference>
<dbReference type="KEGG" id="gms:SOIL9_12410"/>
<feature type="domain" description="Putative zinc-finger" evidence="2">
    <location>
        <begin position="3"/>
        <end position="37"/>
    </location>
</feature>
<feature type="transmembrane region" description="Helical" evidence="1">
    <location>
        <begin position="89"/>
        <end position="112"/>
    </location>
</feature>
<dbReference type="Gene3D" id="1.10.10.1320">
    <property type="entry name" value="Anti-sigma factor, zinc-finger domain"/>
    <property type="match status" value="1"/>
</dbReference>
<dbReference type="EMBL" id="LR593886">
    <property type="protein sequence ID" value="VTR96473.1"/>
    <property type="molecule type" value="Genomic_DNA"/>
</dbReference>
<dbReference type="InterPro" id="IPR041916">
    <property type="entry name" value="Anti_sigma_zinc_sf"/>
</dbReference>
<evidence type="ECO:0000256" key="1">
    <source>
        <dbReference type="SAM" id="Phobius"/>
    </source>
</evidence>